<dbReference type="AlphaFoldDB" id="A0A4R3LVV3"/>
<evidence type="ECO:0000256" key="3">
    <source>
        <dbReference type="ARBA" id="ARBA00023295"/>
    </source>
</evidence>
<comment type="similarity">
    <text evidence="1">Belongs to the glycosyl hydrolase 13 family.</text>
</comment>
<dbReference type="Pfam" id="PF00128">
    <property type="entry name" value="Alpha-amylase"/>
    <property type="match status" value="1"/>
</dbReference>
<dbReference type="OrthoDB" id="3236218at2"/>
<dbReference type="CDD" id="cd11326">
    <property type="entry name" value="AmyAc_Glg_debranch"/>
    <property type="match status" value="1"/>
</dbReference>
<dbReference type="Pfam" id="PF02922">
    <property type="entry name" value="CBM_48"/>
    <property type="match status" value="1"/>
</dbReference>
<dbReference type="Gene3D" id="2.60.40.10">
    <property type="entry name" value="Immunoglobulins"/>
    <property type="match status" value="1"/>
</dbReference>
<evidence type="ECO:0000313" key="7">
    <source>
        <dbReference type="Proteomes" id="UP000294664"/>
    </source>
</evidence>
<comment type="caution">
    <text evidence="6">The sequence shown here is derived from an EMBL/GenBank/DDBJ whole genome shotgun (WGS) entry which is preliminary data.</text>
</comment>
<evidence type="ECO:0000313" key="6">
    <source>
        <dbReference type="EMBL" id="TCT04216.1"/>
    </source>
</evidence>
<name>A0A4R3LVV3_9HYPH</name>
<dbReference type="EMBL" id="SMAI01000007">
    <property type="protein sequence ID" value="TCT04216.1"/>
    <property type="molecule type" value="Genomic_DNA"/>
</dbReference>
<gene>
    <name evidence="6" type="ORF">EDC64_10732</name>
</gene>
<feature type="compositionally biased region" description="Basic and acidic residues" evidence="4">
    <location>
        <begin position="474"/>
        <end position="492"/>
    </location>
</feature>
<dbReference type="Gene3D" id="3.20.20.80">
    <property type="entry name" value="Glycosidases"/>
    <property type="match status" value="1"/>
</dbReference>
<dbReference type="InterPro" id="IPR013783">
    <property type="entry name" value="Ig-like_fold"/>
</dbReference>
<dbReference type="SUPFAM" id="SSF51445">
    <property type="entry name" value="(Trans)glycosidases"/>
    <property type="match status" value="1"/>
</dbReference>
<evidence type="ECO:0000256" key="4">
    <source>
        <dbReference type="SAM" id="MobiDB-lite"/>
    </source>
</evidence>
<dbReference type="InterPro" id="IPR006047">
    <property type="entry name" value="GH13_cat_dom"/>
</dbReference>
<dbReference type="RefSeq" id="WP_132031683.1">
    <property type="nucleotide sequence ID" value="NZ_SMAI01000007.1"/>
</dbReference>
<protein>
    <submittedName>
        <fullName evidence="6">Glycogen operon protein</fullName>
    </submittedName>
</protein>
<keyword evidence="7" id="KW-1185">Reference proteome</keyword>
<dbReference type="InterPro" id="IPR014756">
    <property type="entry name" value="Ig_E-set"/>
</dbReference>
<feature type="region of interest" description="Disordered" evidence="4">
    <location>
        <begin position="474"/>
        <end position="505"/>
    </location>
</feature>
<reference evidence="6 7" key="1">
    <citation type="submission" date="2019-03" db="EMBL/GenBank/DDBJ databases">
        <title>Genomic Encyclopedia of Type Strains, Phase IV (KMG-IV): sequencing the most valuable type-strain genomes for metagenomic binning, comparative biology and taxonomic classification.</title>
        <authorList>
            <person name="Goeker M."/>
        </authorList>
    </citation>
    <scope>NUCLEOTIDE SEQUENCE [LARGE SCALE GENOMIC DNA]</scope>
    <source>
        <strain evidence="6 7">DSM 9035</strain>
    </source>
</reference>
<dbReference type="GO" id="GO:0005980">
    <property type="term" value="P:glycogen catabolic process"/>
    <property type="evidence" value="ECO:0007669"/>
    <property type="project" value="InterPro"/>
</dbReference>
<dbReference type="GO" id="GO:0004135">
    <property type="term" value="F:amylo-alpha-1,6-glucosidase activity"/>
    <property type="evidence" value="ECO:0007669"/>
    <property type="project" value="InterPro"/>
</dbReference>
<proteinExistence type="inferred from homology"/>
<dbReference type="InterPro" id="IPR011837">
    <property type="entry name" value="Glycogen_debranch_GlgX"/>
</dbReference>
<dbReference type="InterPro" id="IPR044505">
    <property type="entry name" value="GlgX_Isoamylase_N_E_set"/>
</dbReference>
<organism evidence="6 7">
    <name type="scientific">Aquabacter spiritensis</name>
    <dbReference type="NCBI Taxonomy" id="933073"/>
    <lineage>
        <taxon>Bacteria</taxon>
        <taxon>Pseudomonadati</taxon>
        <taxon>Pseudomonadota</taxon>
        <taxon>Alphaproteobacteria</taxon>
        <taxon>Hyphomicrobiales</taxon>
        <taxon>Xanthobacteraceae</taxon>
        <taxon>Aquabacter</taxon>
    </lineage>
</organism>
<dbReference type="SUPFAM" id="SSF51011">
    <property type="entry name" value="Glycosyl hydrolase domain"/>
    <property type="match status" value="1"/>
</dbReference>
<dbReference type="Proteomes" id="UP000294664">
    <property type="component" value="Unassembled WGS sequence"/>
</dbReference>
<sequence>MLHKPVTSGVRSGLPFPRGATWTGEGVNFALFSAHATAVELCLFDAAGERETARIALPEYTDQIFHGFVPDVGPGQVYGFRVHGPYAPDAGHRFNPNKLLLDPYARGHTGEIVWDPAVFGYIQGHPDGDLSFDTRDSAPFVPKSVVVDPGFDWKGEPGRIFTPWDRTIFYETHLKGFTKLHPAVPEKLRGTYAGMSHPDVVGYIKALGVTSVEFLPLHTFPHDDYLLAKGLRNYWGYNSIGFFAPDPRYAFEREQTLREFKEMVAAFHAEGLEVILDVVYNHTAEGNENGPTLSFKGIDNASYYRLLPDEPRFYINDTGTGNTLNVSHPRVLQMVTDSLRYWVEETHVDGFRFDLGTILAREPNGFDNQSGFLKACSQDPVLGTVKLVTEPWDCGPGGYQVGGFPPGWSEWNDTFRDTARDFWRGEGSAQTLAPRLSGSGDIFNHQGRRPWSSVNFVTAHDGFTLNDLVSYNEKHNTANGEDNRDGSDHDRSWNCGAEGPTEDPEINRLRERQIRNFLATLLLSQGTPMLLAGDEFARTQQGNNNAYCQDSEISWLNWAIAEKGDRLIAFVRTLTALRAAHPALRHRRFLTGAPDETGRRDLVWVSAGGGEMAQSEWDEGAKCFGMLLNVAASPELGADAARDVVLLVINGHDDLVTFQLPESPGGGDWHRLLDTNLTDNETVPFAPGTTYDVTGRSVLLFGVG</sequence>
<dbReference type="SUPFAM" id="SSF81296">
    <property type="entry name" value="E set domains"/>
    <property type="match status" value="1"/>
</dbReference>
<evidence type="ECO:0000256" key="2">
    <source>
        <dbReference type="ARBA" id="ARBA00022801"/>
    </source>
</evidence>
<keyword evidence="2" id="KW-0378">Hydrolase</keyword>
<dbReference type="InterPro" id="IPR013780">
    <property type="entry name" value="Glyco_hydro_b"/>
</dbReference>
<accession>A0A4R3LVV3</accession>
<dbReference type="NCBIfam" id="TIGR02100">
    <property type="entry name" value="glgX_debranch"/>
    <property type="match status" value="1"/>
</dbReference>
<dbReference type="SMART" id="SM00642">
    <property type="entry name" value="Aamy"/>
    <property type="match status" value="1"/>
</dbReference>
<dbReference type="PANTHER" id="PTHR43002">
    <property type="entry name" value="GLYCOGEN DEBRANCHING ENZYME"/>
    <property type="match status" value="1"/>
</dbReference>
<keyword evidence="3" id="KW-0326">Glycosidase</keyword>
<dbReference type="InterPro" id="IPR017853">
    <property type="entry name" value="GH"/>
</dbReference>
<evidence type="ECO:0000256" key="1">
    <source>
        <dbReference type="ARBA" id="ARBA00008061"/>
    </source>
</evidence>
<dbReference type="InterPro" id="IPR004193">
    <property type="entry name" value="Glyco_hydro_13_N"/>
</dbReference>
<evidence type="ECO:0000259" key="5">
    <source>
        <dbReference type="SMART" id="SM00642"/>
    </source>
</evidence>
<feature type="domain" description="Glycosyl hydrolase family 13 catalytic" evidence="5">
    <location>
        <begin position="171"/>
        <end position="578"/>
    </location>
</feature>
<dbReference type="Gene3D" id="2.60.40.1180">
    <property type="entry name" value="Golgi alpha-mannosidase II"/>
    <property type="match status" value="1"/>
</dbReference>
<dbReference type="CDD" id="cd02856">
    <property type="entry name" value="E_set_GDE_Isoamylase_N"/>
    <property type="match status" value="1"/>
</dbReference>